<dbReference type="Pfam" id="PF02274">
    <property type="entry name" value="ADI"/>
    <property type="match status" value="1"/>
</dbReference>
<name>T1BLG3_9ZZZZ</name>
<protein>
    <submittedName>
        <fullName evidence="1">Amidinotransferase</fullName>
    </submittedName>
</protein>
<reference evidence="1" key="2">
    <citation type="journal article" date="2014" name="ISME J.">
        <title>Microbial stratification in low pH oxic and suboxic macroscopic growths along an acid mine drainage.</title>
        <authorList>
            <person name="Mendez-Garcia C."/>
            <person name="Mesa V."/>
            <person name="Sprenger R.R."/>
            <person name="Richter M."/>
            <person name="Diez M.S."/>
            <person name="Solano J."/>
            <person name="Bargiela R."/>
            <person name="Golyshina O.V."/>
            <person name="Manteca A."/>
            <person name="Ramos J.L."/>
            <person name="Gallego J.R."/>
            <person name="Llorente I."/>
            <person name="Martins Dos Santos V.A."/>
            <person name="Jensen O.N."/>
            <person name="Pelaez A.I."/>
            <person name="Sanchez J."/>
            <person name="Ferrer M."/>
        </authorList>
    </citation>
    <scope>NUCLEOTIDE SEQUENCE</scope>
</reference>
<keyword evidence="1" id="KW-0808">Transferase</keyword>
<proteinExistence type="predicted"/>
<reference evidence="1" key="1">
    <citation type="submission" date="2013-08" db="EMBL/GenBank/DDBJ databases">
        <authorList>
            <person name="Mendez C."/>
            <person name="Richter M."/>
            <person name="Ferrer M."/>
            <person name="Sanchez J."/>
        </authorList>
    </citation>
    <scope>NUCLEOTIDE SEQUENCE</scope>
</reference>
<sequence length="246" mass="27071">MTALAWATLGEDPVLTVRRGTFEGGDFLPAGDFALLGMGDRTSPAAIQEILGSGLGFPEVAVVHQPRHPLLEAPDPMVNMHLDTYLNFAGAGLMVGYPEMLNRARVDVYRRSESGRYRLRQRTRLTRYLKEEHGFDLLPLTTLEQLCYATNFLTVRDRRIVVPDVARNAEKVLVNLQRAAERNPGKYHRLLLRASVEFGELRSSGGFFPHGRAARDAGLGATQVPLSNLTGAFGGAHCLTCALERA</sequence>
<gene>
    <name evidence="1" type="ORF">B1B_09832</name>
</gene>
<dbReference type="PANTHER" id="PTHR47271">
    <property type="entry name" value="ARGININE DEIMINASE"/>
    <property type="match status" value="1"/>
</dbReference>
<dbReference type="PANTHER" id="PTHR47271:SF2">
    <property type="entry name" value="ARGININE DEIMINASE"/>
    <property type="match status" value="1"/>
</dbReference>
<dbReference type="Gene3D" id="3.75.10.10">
    <property type="entry name" value="L-arginine/glycine Amidinotransferase, Chain A"/>
    <property type="match status" value="1"/>
</dbReference>
<dbReference type="EMBL" id="AUZY01006507">
    <property type="protein sequence ID" value="EQD54124.1"/>
    <property type="molecule type" value="Genomic_DNA"/>
</dbReference>
<dbReference type="SUPFAM" id="SSF55909">
    <property type="entry name" value="Pentein"/>
    <property type="match status" value="1"/>
</dbReference>
<dbReference type="AlphaFoldDB" id="T1BLG3"/>
<evidence type="ECO:0000313" key="1">
    <source>
        <dbReference type="EMBL" id="EQD54124.1"/>
    </source>
</evidence>
<dbReference type="GO" id="GO:0016990">
    <property type="term" value="F:arginine deiminase activity"/>
    <property type="evidence" value="ECO:0007669"/>
    <property type="project" value="TreeGrafter"/>
</dbReference>
<organism evidence="1">
    <name type="scientific">mine drainage metagenome</name>
    <dbReference type="NCBI Taxonomy" id="410659"/>
    <lineage>
        <taxon>unclassified sequences</taxon>
        <taxon>metagenomes</taxon>
        <taxon>ecological metagenomes</taxon>
    </lineage>
</organism>
<dbReference type="GO" id="GO:0019546">
    <property type="term" value="P:L-arginine deiminase pathway"/>
    <property type="evidence" value="ECO:0007669"/>
    <property type="project" value="TreeGrafter"/>
</dbReference>
<comment type="caution">
    <text evidence="1">The sequence shown here is derived from an EMBL/GenBank/DDBJ whole genome shotgun (WGS) entry which is preliminary data.</text>
</comment>
<dbReference type="GO" id="GO:0016740">
    <property type="term" value="F:transferase activity"/>
    <property type="evidence" value="ECO:0007669"/>
    <property type="project" value="UniProtKB-KW"/>
</dbReference>
<accession>T1BLG3</accession>